<accession>A0A0R0CDF7</accession>
<dbReference type="Proteomes" id="UP000050864">
    <property type="component" value="Unassembled WGS sequence"/>
</dbReference>
<dbReference type="Gene3D" id="3.40.50.300">
    <property type="entry name" value="P-loop containing nucleotide triphosphate hydrolases"/>
    <property type="match status" value="1"/>
</dbReference>
<dbReference type="PATRIC" id="fig|405444.3.peg.1718"/>
<sequence>MDVGASWQSAQAALARRDIPEARRHLLAVIEQQPAHAYARVLLAGTVLAQGRLREAVQQLQHAASLDYRDPALLLRVAQALLRVGDSEGVAVLMRQACVNQCNDAPTLAALAHVLQSLGLHADSLRLMRRAADAGFDNPDFQYFLGVQLQFNGELDAAEQALIHCLQVRPGYGRAALTLARLRRWSAASNHVDMLRRQLTIAPGDSEEAAALWFALYKEREDLGDYHQAWHALREGNLLMWRRLRHDSVVDQGQHDAMAQLAAAGTFAGAPTALPEDEGPQPIFIVGMPRSGTTVLERMLGNHSQVTSAGELGDFAQQLRWAADQSGRALLDPALLRVLPDLDYASVGRGYLQQTRWRLAGQRWFIDKLPPNYLLAGPIARALPKAVIVYVRRDPMAVCFSNYRAMFGESYGYSYDFNALVVHHRAHARLMAAWQTHLPGRVLEIDYEVMVRQPDVALSQVLQCCGLASESGASDLTRNAAATATLSSVQVREPVHARNIDEWQRYATQLEPLREKLRAAG</sequence>
<gene>
    <name evidence="2" type="ORF">ABB26_13100</name>
</gene>
<dbReference type="InterPro" id="IPR011990">
    <property type="entry name" value="TPR-like_helical_dom_sf"/>
</dbReference>
<dbReference type="OrthoDB" id="9766687at2"/>
<keyword evidence="3" id="KW-1185">Reference proteome</keyword>
<dbReference type="Gene3D" id="1.25.40.10">
    <property type="entry name" value="Tetratricopeptide repeat domain"/>
    <property type="match status" value="2"/>
</dbReference>
<dbReference type="EMBL" id="LDJI01000025">
    <property type="protein sequence ID" value="KRG63208.1"/>
    <property type="molecule type" value="Genomic_DNA"/>
</dbReference>
<dbReference type="InterPro" id="IPR027417">
    <property type="entry name" value="P-loop_NTPase"/>
</dbReference>
<name>A0A0R0CDF7_9GAMM</name>
<organism evidence="2 3">
    <name type="scientific">Stenotrophomonas humi</name>
    <dbReference type="NCBI Taxonomy" id="405444"/>
    <lineage>
        <taxon>Bacteria</taxon>
        <taxon>Pseudomonadati</taxon>
        <taxon>Pseudomonadota</taxon>
        <taxon>Gammaproteobacteria</taxon>
        <taxon>Lysobacterales</taxon>
        <taxon>Lysobacteraceae</taxon>
        <taxon>Stenotrophomonas</taxon>
    </lineage>
</organism>
<reference evidence="2 3" key="1">
    <citation type="submission" date="2015-05" db="EMBL/GenBank/DDBJ databases">
        <title>Genome sequencing and analysis of members of genus Stenotrophomonas.</title>
        <authorList>
            <person name="Patil P.P."/>
            <person name="Midha S."/>
            <person name="Patil P.B."/>
        </authorList>
    </citation>
    <scope>NUCLEOTIDE SEQUENCE [LARGE SCALE GENOMIC DNA]</scope>
    <source>
        <strain evidence="2 3">DSM 18929</strain>
    </source>
</reference>
<keyword evidence="1" id="KW-0808">Transferase</keyword>
<proteinExistence type="predicted"/>
<protein>
    <submittedName>
        <fullName evidence="2">Uncharacterized protein</fullName>
    </submittedName>
</protein>
<dbReference type="GO" id="GO:0008476">
    <property type="term" value="F:protein-tyrosine sulfotransferase activity"/>
    <property type="evidence" value="ECO:0007669"/>
    <property type="project" value="InterPro"/>
</dbReference>
<dbReference type="PANTHER" id="PTHR12788:SF10">
    <property type="entry name" value="PROTEIN-TYROSINE SULFOTRANSFERASE"/>
    <property type="match status" value="1"/>
</dbReference>
<dbReference type="SUPFAM" id="SSF52540">
    <property type="entry name" value="P-loop containing nucleoside triphosphate hydrolases"/>
    <property type="match status" value="1"/>
</dbReference>
<dbReference type="RefSeq" id="WP_057634835.1">
    <property type="nucleotide sequence ID" value="NZ_LDJI01000025.1"/>
</dbReference>
<dbReference type="SUPFAM" id="SSF48452">
    <property type="entry name" value="TPR-like"/>
    <property type="match status" value="1"/>
</dbReference>
<dbReference type="AlphaFoldDB" id="A0A0R0CDF7"/>
<dbReference type="Pfam" id="PF13469">
    <property type="entry name" value="Sulfotransfer_3"/>
    <property type="match status" value="1"/>
</dbReference>
<evidence type="ECO:0000313" key="3">
    <source>
        <dbReference type="Proteomes" id="UP000050864"/>
    </source>
</evidence>
<dbReference type="STRING" id="405444.ABB26_13100"/>
<evidence type="ECO:0000256" key="1">
    <source>
        <dbReference type="ARBA" id="ARBA00022679"/>
    </source>
</evidence>
<dbReference type="InterPro" id="IPR026634">
    <property type="entry name" value="TPST-like"/>
</dbReference>
<dbReference type="PANTHER" id="PTHR12788">
    <property type="entry name" value="PROTEIN-TYROSINE SULFOTRANSFERASE 2"/>
    <property type="match status" value="1"/>
</dbReference>
<evidence type="ECO:0000313" key="2">
    <source>
        <dbReference type="EMBL" id="KRG63208.1"/>
    </source>
</evidence>
<comment type="caution">
    <text evidence="2">The sequence shown here is derived from an EMBL/GenBank/DDBJ whole genome shotgun (WGS) entry which is preliminary data.</text>
</comment>